<reference evidence="1 2" key="1">
    <citation type="submission" date="2020-01" db="EMBL/GenBank/DDBJ databases">
        <title>Genome analysis.</title>
        <authorList>
            <person name="Wu S."/>
            <person name="Wang G."/>
        </authorList>
    </citation>
    <scope>NUCLEOTIDE SEQUENCE [LARGE SCALE GENOMIC DNA]</scope>
    <source>
        <strain evidence="1 2">SYL130</strain>
    </source>
</reference>
<evidence type="ECO:0000313" key="1">
    <source>
        <dbReference type="EMBL" id="NCI52055.1"/>
    </source>
</evidence>
<gene>
    <name evidence="1" type="ORF">GWC95_19175</name>
</gene>
<dbReference type="Gene3D" id="3.40.50.12370">
    <property type="match status" value="1"/>
</dbReference>
<dbReference type="EMBL" id="JAACJS010000015">
    <property type="protein sequence ID" value="NCI52055.1"/>
    <property type="molecule type" value="Genomic_DNA"/>
</dbReference>
<dbReference type="SUPFAM" id="SSF52402">
    <property type="entry name" value="Adenine nucleotide alpha hydrolases-like"/>
    <property type="match status" value="2"/>
</dbReference>
<sequence>MKKIIAAIDGLKYAPSTTAWATRLGQLCNSHLAGIFLEDEMYTSYNVYELLVKKDVPEKKLQQYKQQDQKKRDESVRLFSTACDHARLHYNVHRDHNPALQELLHETIFADLLVIDKHETLTHYTEPTPTRFIRDLLADAHCPVLLVSDTFHTPDKIIVLYDGHPSSVHALKMFSYLLAPFVSLPVEIISFRGYDDSLHLPDTKLMKELVKKHFNKASFTVFKGNYEENIASYFAQQKGHPLVVTGAYGRGMLSRWFRASTADVLMKENKFPIFITHSK</sequence>
<protein>
    <submittedName>
        <fullName evidence="1">Universal stress protein</fullName>
    </submittedName>
</protein>
<dbReference type="Proteomes" id="UP000753802">
    <property type="component" value="Unassembled WGS sequence"/>
</dbReference>
<comment type="caution">
    <text evidence="1">The sequence shown here is derived from an EMBL/GenBank/DDBJ whole genome shotgun (WGS) entry which is preliminary data.</text>
</comment>
<dbReference type="RefSeq" id="WP_161820313.1">
    <property type="nucleotide sequence ID" value="NZ_JAACJS010000015.1"/>
</dbReference>
<accession>A0ABX0A4C9</accession>
<keyword evidence="2" id="KW-1185">Reference proteome</keyword>
<evidence type="ECO:0000313" key="2">
    <source>
        <dbReference type="Proteomes" id="UP000753802"/>
    </source>
</evidence>
<name>A0ABX0A4C9_9BACT</name>
<proteinExistence type="predicted"/>
<organism evidence="1 2">
    <name type="scientific">Sediminibacterium roseum</name>
    <dbReference type="NCBI Taxonomy" id="1978412"/>
    <lineage>
        <taxon>Bacteria</taxon>
        <taxon>Pseudomonadati</taxon>
        <taxon>Bacteroidota</taxon>
        <taxon>Chitinophagia</taxon>
        <taxon>Chitinophagales</taxon>
        <taxon>Chitinophagaceae</taxon>
        <taxon>Sediminibacterium</taxon>
    </lineage>
</organism>